<keyword evidence="2" id="KW-1185">Reference proteome</keyword>
<accession>W9QMN5</accession>
<name>W9QMN5_9ROSA</name>
<evidence type="ECO:0000313" key="2">
    <source>
        <dbReference type="Proteomes" id="UP000030645"/>
    </source>
</evidence>
<evidence type="ECO:0000313" key="1">
    <source>
        <dbReference type="EMBL" id="EXB28912.1"/>
    </source>
</evidence>
<dbReference type="AlphaFoldDB" id="W9QMN5"/>
<gene>
    <name evidence="1" type="ORF">L484_012671</name>
</gene>
<dbReference type="Proteomes" id="UP000030645">
    <property type="component" value="Unassembled WGS sequence"/>
</dbReference>
<dbReference type="EMBL" id="KE343425">
    <property type="protein sequence ID" value="EXB28912.1"/>
    <property type="molecule type" value="Genomic_DNA"/>
</dbReference>
<sequence length="108" mass="11831">MSHHCVKWIPPPEGMLKLNTKASVKDGLDFVSVGDVIWDADGVVQACLANKVLREGLSFAQQFGLRIQVRECCGPFFSKLLVHATVDLVGYDHIPLFVACTTIADLAF</sequence>
<reference evidence="2" key="1">
    <citation type="submission" date="2013-01" db="EMBL/GenBank/DDBJ databases">
        <title>Draft Genome Sequence of a Mulberry Tree, Morus notabilis C.K. Schneid.</title>
        <authorList>
            <person name="He N."/>
            <person name="Zhao S."/>
        </authorList>
    </citation>
    <scope>NUCLEOTIDE SEQUENCE</scope>
</reference>
<organism evidence="1 2">
    <name type="scientific">Morus notabilis</name>
    <dbReference type="NCBI Taxonomy" id="981085"/>
    <lineage>
        <taxon>Eukaryota</taxon>
        <taxon>Viridiplantae</taxon>
        <taxon>Streptophyta</taxon>
        <taxon>Embryophyta</taxon>
        <taxon>Tracheophyta</taxon>
        <taxon>Spermatophyta</taxon>
        <taxon>Magnoliopsida</taxon>
        <taxon>eudicotyledons</taxon>
        <taxon>Gunneridae</taxon>
        <taxon>Pentapetalae</taxon>
        <taxon>rosids</taxon>
        <taxon>fabids</taxon>
        <taxon>Rosales</taxon>
        <taxon>Moraceae</taxon>
        <taxon>Moreae</taxon>
        <taxon>Morus</taxon>
    </lineage>
</organism>
<proteinExistence type="predicted"/>
<protein>
    <submittedName>
        <fullName evidence="1">Uncharacterized protein</fullName>
    </submittedName>
</protein>